<dbReference type="EMBL" id="GGYP01007430">
    <property type="protein sequence ID" value="MDE52201.1"/>
    <property type="molecule type" value="Transcribed_RNA"/>
</dbReference>
<accession>A0A6G1SPS1</accession>
<gene>
    <name evidence="11" type="primary">TRAPPC5</name>
    <name evidence="11" type="ORF">g.14235</name>
</gene>
<evidence type="ECO:0000256" key="9">
    <source>
        <dbReference type="ARBA" id="ARBA00068379"/>
    </source>
</evidence>
<dbReference type="SUPFAM" id="SSF111126">
    <property type="entry name" value="Ligand-binding domain in the NO signalling and Golgi transport"/>
    <property type="match status" value="1"/>
</dbReference>
<keyword evidence="7 10" id="KW-0931">ER-Golgi transport</keyword>
<protein>
    <recommendedName>
        <fullName evidence="9 10">Trafficking protein particle complex subunit 5</fullName>
    </recommendedName>
</protein>
<keyword evidence="6 10" id="KW-0256">Endoplasmic reticulum</keyword>
<dbReference type="Gene3D" id="3.30.1380.20">
    <property type="entry name" value="Trafficking protein particle complex subunit 3"/>
    <property type="match status" value="1"/>
</dbReference>
<comment type="function">
    <text evidence="1 10">May play a role in vesicular transport from endoplasmic reticulum to Golgi.</text>
</comment>
<name>A0A6G1SPS1_9ACAR</name>
<evidence type="ECO:0000256" key="2">
    <source>
        <dbReference type="ARBA" id="ARBA00004222"/>
    </source>
</evidence>
<dbReference type="InterPro" id="IPR024096">
    <property type="entry name" value="NO_sig/Golgi_transp_ligand-bd"/>
</dbReference>
<evidence type="ECO:0000256" key="7">
    <source>
        <dbReference type="ARBA" id="ARBA00022892"/>
    </source>
</evidence>
<keyword evidence="5 10" id="KW-0813">Transport</keyword>
<evidence type="ECO:0000256" key="4">
    <source>
        <dbReference type="ARBA" id="ARBA00006218"/>
    </source>
</evidence>
<comment type="subunit">
    <text evidence="10">Part of the multisubunit TRAPP (transport protein particle) complex.</text>
</comment>
<proteinExistence type="inferred from homology"/>
<evidence type="ECO:0000256" key="10">
    <source>
        <dbReference type="PIRNR" id="PIRNR017479"/>
    </source>
</evidence>
<dbReference type="PANTHER" id="PTHR20902:SF0">
    <property type="entry name" value="TRAFFICKING PROTEIN PARTICLE COMPLEX SUBUNIT 5"/>
    <property type="match status" value="1"/>
</dbReference>
<dbReference type="Pfam" id="PF04051">
    <property type="entry name" value="TRAPP"/>
    <property type="match status" value="1"/>
</dbReference>
<dbReference type="GO" id="GO:0005783">
    <property type="term" value="C:endoplasmic reticulum"/>
    <property type="evidence" value="ECO:0007669"/>
    <property type="project" value="UniProtKB-SubCell"/>
</dbReference>
<dbReference type="InterPro" id="IPR007194">
    <property type="entry name" value="TRAPP_component"/>
</dbReference>
<dbReference type="GO" id="GO:1990070">
    <property type="term" value="C:TRAPPI protein complex"/>
    <property type="evidence" value="ECO:0007669"/>
    <property type="project" value="TreeGrafter"/>
</dbReference>
<evidence type="ECO:0000256" key="5">
    <source>
        <dbReference type="ARBA" id="ARBA00022448"/>
    </source>
</evidence>
<dbReference type="FunFam" id="3.30.1380.20:FF:000005">
    <property type="entry name" value="Trafficking protein particle complex subunit 5"/>
    <property type="match status" value="1"/>
</dbReference>
<comment type="subcellular location">
    <subcellularLocation>
        <location evidence="3">Endoplasmic reticulum</location>
    </subcellularLocation>
    <subcellularLocation>
        <location evidence="2 10">Golgi apparatus</location>
        <location evidence="2 10">cis-Golgi network</location>
    </subcellularLocation>
</comment>
<keyword evidence="8 10" id="KW-0333">Golgi apparatus</keyword>
<dbReference type="PIRSF" id="PIRSF017479">
    <property type="entry name" value="TRAPP_I_complex_Trs31"/>
    <property type="match status" value="1"/>
</dbReference>
<evidence type="ECO:0000313" key="11">
    <source>
        <dbReference type="EMBL" id="MDE52201.1"/>
    </source>
</evidence>
<dbReference type="GO" id="GO:0006888">
    <property type="term" value="P:endoplasmic reticulum to Golgi vesicle-mediated transport"/>
    <property type="evidence" value="ECO:0007669"/>
    <property type="project" value="TreeGrafter"/>
</dbReference>
<dbReference type="AlphaFoldDB" id="A0A6G1SPS1"/>
<evidence type="ECO:0000256" key="3">
    <source>
        <dbReference type="ARBA" id="ARBA00004240"/>
    </source>
</evidence>
<evidence type="ECO:0000256" key="6">
    <source>
        <dbReference type="ARBA" id="ARBA00022824"/>
    </source>
</evidence>
<sequence length="191" mass="22030">MDVSEFMANRAKKSIVDQPIVKSQVTISLSAFSLLFCELVEYSQAKSSTIQELQTRLADAGRHIGYRIIDLIVNRDKNFRRETRVINMLMFIKTVFWRALFNKEADKLEQANDDSSIYYLIEQEPITNKFVSTPKDKGNFNCASFIAGIIEASLEQCCFPNKVSVHWHQGTTFMIKFDDSVVKREKRLTTK</sequence>
<dbReference type="GO" id="GO:1990071">
    <property type="term" value="C:TRAPPII protein complex"/>
    <property type="evidence" value="ECO:0007669"/>
    <property type="project" value="TreeGrafter"/>
</dbReference>
<organism evidence="11">
    <name type="scientific">Aceria tosichella</name>
    <name type="common">wheat curl mite</name>
    <dbReference type="NCBI Taxonomy" id="561515"/>
    <lineage>
        <taxon>Eukaryota</taxon>
        <taxon>Metazoa</taxon>
        <taxon>Ecdysozoa</taxon>
        <taxon>Arthropoda</taxon>
        <taxon>Chelicerata</taxon>
        <taxon>Arachnida</taxon>
        <taxon>Acari</taxon>
        <taxon>Acariformes</taxon>
        <taxon>Trombidiformes</taxon>
        <taxon>Prostigmata</taxon>
        <taxon>Eupodina</taxon>
        <taxon>Eriophyoidea</taxon>
        <taxon>Eriophyidae</taxon>
        <taxon>Eriophyinae</taxon>
        <taxon>Aceriini</taxon>
        <taxon>Aceria</taxon>
    </lineage>
</organism>
<comment type="similarity">
    <text evidence="4 10">Belongs to the TRAPP small subunits family. BET3 subfamily.</text>
</comment>
<evidence type="ECO:0000256" key="8">
    <source>
        <dbReference type="ARBA" id="ARBA00023034"/>
    </source>
</evidence>
<dbReference type="GO" id="GO:1990072">
    <property type="term" value="C:TRAPPIII protein complex"/>
    <property type="evidence" value="ECO:0007669"/>
    <property type="project" value="TreeGrafter"/>
</dbReference>
<dbReference type="CDD" id="cd14943">
    <property type="entry name" value="TRAPPC5_Trs31"/>
    <property type="match status" value="1"/>
</dbReference>
<dbReference type="PANTHER" id="PTHR20902">
    <property type="entry name" value="41-2 PROTEIN ANTIGEN-RELATED"/>
    <property type="match status" value="1"/>
</dbReference>
<evidence type="ECO:0000256" key="1">
    <source>
        <dbReference type="ARBA" id="ARBA00002910"/>
    </source>
</evidence>
<dbReference type="InterPro" id="IPR016696">
    <property type="entry name" value="TRAPP-I_su5"/>
</dbReference>
<reference evidence="11" key="1">
    <citation type="submission" date="2018-10" db="EMBL/GenBank/DDBJ databases">
        <title>Transcriptome assembly of Aceria tosichella (Wheat curl mite) Type 2.</title>
        <authorList>
            <person name="Scully E.D."/>
            <person name="Geib S.M."/>
            <person name="Palmer N.A."/>
            <person name="Gupta A.K."/>
            <person name="Sarath G."/>
            <person name="Tatineni S."/>
        </authorList>
    </citation>
    <scope>NUCLEOTIDE SEQUENCE</scope>
    <source>
        <strain evidence="11">LincolnNE</strain>
    </source>
</reference>